<feature type="transmembrane region" description="Helical" evidence="5">
    <location>
        <begin position="384"/>
        <end position="403"/>
    </location>
</feature>
<evidence type="ECO:0000256" key="3">
    <source>
        <dbReference type="ARBA" id="ARBA00022989"/>
    </source>
</evidence>
<evidence type="ECO:0000256" key="5">
    <source>
        <dbReference type="SAM" id="Phobius"/>
    </source>
</evidence>
<feature type="transmembrane region" description="Helical" evidence="5">
    <location>
        <begin position="314"/>
        <end position="335"/>
    </location>
</feature>
<dbReference type="FunFam" id="1.10.287.70:FF:000489">
    <property type="entry name" value="Uncharacterized protein"/>
    <property type="match status" value="1"/>
</dbReference>
<keyword evidence="2 5" id="KW-0812">Transmembrane</keyword>
<reference evidence="7" key="1">
    <citation type="submission" date="2021-01" db="EMBL/GenBank/DDBJ databases">
        <authorList>
            <consortium name="Genoscope - CEA"/>
            <person name="William W."/>
        </authorList>
    </citation>
    <scope>NUCLEOTIDE SEQUENCE</scope>
</reference>
<evidence type="ECO:0000259" key="6">
    <source>
        <dbReference type="Pfam" id="PF08016"/>
    </source>
</evidence>
<dbReference type="Pfam" id="PF08016">
    <property type="entry name" value="PKD_channel"/>
    <property type="match status" value="1"/>
</dbReference>
<dbReference type="PANTHER" id="PTHR12127">
    <property type="entry name" value="MUCOLIPIN"/>
    <property type="match status" value="1"/>
</dbReference>
<evidence type="ECO:0000256" key="1">
    <source>
        <dbReference type="ARBA" id="ARBA00004141"/>
    </source>
</evidence>
<feature type="transmembrane region" description="Helical" evidence="5">
    <location>
        <begin position="347"/>
        <end position="364"/>
    </location>
</feature>
<evidence type="ECO:0000256" key="2">
    <source>
        <dbReference type="ARBA" id="ARBA00022692"/>
    </source>
</evidence>
<dbReference type="Proteomes" id="UP000688137">
    <property type="component" value="Unassembled WGS sequence"/>
</dbReference>
<dbReference type="GO" id="GO:0016020">
    <property type="term" value="C:membrane"/>
    <property type="evidence" value="ECO:0007669"/>
    <property type="project" value="UniProtKB-SubCell"/>
</dbReference>
<feature type="transmembrane region" description="Helical" evidence="5">
    <location>
        <begin position="233"/>
        <end position="255"/>
    </location>
</feature>
<evidence type="ECO:0000256" key="4">
    <source>
        <dbReference type="ARBA" id="ARBA00023136"/>
    </source>
</evidence>
<feature type="transmembrane region" description="Helical" evidence="5">
    <location>
        <begin position="451"/>
        <end position="473"/>
    </location>
</feature>
<dbReference type="AlphaFoldDB" id="A0A8S1QGV6"/>
<accession>A0A8S1QGV6</accession>
<keyword evidence="3 5" id="KW-1133">Transmembrane helix</keyword>
<name>A0A8S1QGV6_PARPR</name>
<dbReference type="EMBL" id="CAJJDM010000170">
    <property type="protein sequence ID" value="CAD8115228.1"/>
    <property type="molecule type" value="Genomic_DNA"/>
</dbReference>
<dbReference type="OMA" id="WQARRKF"/>
<evidence type="ECO:0000313" key="7">
    <source>
        <dbReference type="EMBL" id="CAD8115228.1"/>
    </source>
</evidence>
<proteinExistence type="predicted"/>
<feature type="transmembrane region" description="Helical" evidence="5">
    <location>
        <begin position="28"/>
        <end position="49"/>
    </location>
</feature>
<comment type="subcellular location">
    <subcellularLocation>
        <location evidence="1">Membrane</location>
        <topology evidence="1">Multi-pass membrane protein</topology>
    </subcellularLocation>
</comment>
<evidence type="ECO:0000313" key="8">
    <source>
        <dbReference type="Proteomes" id="UP000688137"/>
    </source>
</evidence>
<gene>
    <name evidence="7" type="ORF">PPRIM_AZ9-3.1.T1630046</name>
</gene>
<dbReference type="InterPro" id="IPR013122">
    <property type="entry name" value="PKD1_2_channel"/>
</dbReference>
<dbReference type="InterPro" id="IPR039031">
    <property type="entry name" value="Mucolipin"/>
</dbReference>
<comment type="caution">
    <text evidence="7">The sequence shown here is derived from an EMBL/GenBank/DDBJ whole genome shotgun (WGS) entry which is preliminary data.</text>
</comment>
<organism evidence="7 8">
    <name type="scientific">Paramecium primaurelia</name>
    <dbReference type="NCBI Taxonomy" id="5886"/>
    <lineage>
        <taxon>Eukaryota</taxon>
        <taxon>Sar</taxon>
        <taxon>Alveolata</taxon>
        <taxon>Ciliophora</taxon>
        <taxon>Intramacronucleata</taxon>
        <taxon>Oligohymenophorea</taxon>
        <taxon>Peniculida</taxon>
        <taxon>Parameciidae</taxon>
        <taxon>Paramecium</taxon>
    </lineage>
</organism>
<feature type="domain" description="Polycystin cation channel PKD1/PKD2" evidence="6">
    <location>
        <begin position="338"/>
        <end position="477"/>
    </location>
</feature>
<keyword evidence="8" id="KW-1185">Reference proteome</keyword>
<dbReference type="PANTHER" id="PTHR12127:SF7">
    <property type="entry name" value="SD02261P"/>
    <property type="match status" value="1"/>
</dbReference>
<protein>
    <recommendedName>
        <fullName evidence="6">Polycystin cation channel PKD1/PKD2 domain-containing protein</fullName>
    </recommendedName>
</protein>
<dbReference type="GO" id="GO:0072345">
    <property type="term" value="F:NAADP-sensitive calcium-release channel activity"/>
    <property type="evidence" value="ECO:0007669"/>
    <property type="project" value="TreeGrafter"/>
</dbReference>
<sequence length="657" mass="76276">MSEGIYTETLKDKFTLSPFEKYHKYGRFPYKFLISCALVFLTTLQVLLISEHYTYNNSGQIIQFVALLLNADEPMNNKITLLTIDDFQDSLNNTLNNLANIDDITVQNTTVQGNTFFQINYNYPFEAYRIDYPFVRNVTLGEPLLDPFDLEDDDQIREFWTNAYELTLTVNQIKVESQQRSACWDIQITYQFINYGYIDATITSIGGICKENREDEEGHGSAFNSTAVRIDNLLLQLSIILLAFIDVCLGVKYIYEVIEMYTNNISKLKKQRKLKVPEYKLYKNQNLTTLKIILTEQKPWEQLTIKEKLLFFDLFLPIRILGNIIQLISAGILISETFIRVDGLSQYDELMAGLGCFFAWFSIVKYLDYYEELHLIASVLESSIIPVCMAILNFLPVFLGYALLGMCLFSDSHQFVSLSSSINALFSLIYGDSISDVARDSSRGVSLELSLIYIVTYILLFLFAVHNIMVALIKEQLEIRKDLIFQEKELMNQLDLSNNYQYQMYLSQKMKQTTIMNRSVMKDDFGSMMQSQTGNNQQQQQINKQISLKSITKLAMLQKQKSVDISKQEMENNWKQICKEEMQNHYIYNILISTITETKNILSNVELELWNDIDSSPFTVIDKKEIITLYCSQLIKKHQKMRNIFNKTKQISQNLKQ</sequence>
<keyword evidence="4 5" id="KW-0472">Membrane</keyword>